<comment type="catalytic activity">
    <reaction evidence="5">
        <text>adenine + H2O + H(+) = hypoxanthine + NH4(+)</text>
        <dbReference type="Rhea" id="RHEA:23688"/>
        <dbReference type="ChEBI" id="CHEBI:15377"/>
        <dbReference type="ChEBI" id="CHEBI:15378"/>
        <dbReference type="ChEBI" id="CHEBI:16708"/>
        <dbReference type="ChEBI" id="CHEBI:17368"/>
        <dbReference type="ChEBI" id="CHEBI:28938"/>
        <dbReference type="EC" id="3.5.4.2"/>
    </reaction>
</comment>
<keyword evidence="1 5" id="KW-0479">Metal-binding</keyword>
<accession>A0ABR6CH67</accession>
<dbReference type="NCBIfam" id="TIGR01430">
    <property type="entry name" value="aden_deam"/>
    <property type="match status" value="1"/>
</dbReference>
<name>A0ABR6CH67_9HYPH</name>
<dbReference type="Proteomes" id="UP000587524">
    <property type="component" value="Unassembled WGS sequence"/>
</dbReference>
<comment type="caution">
    <text evidence="7">The sequence shown here is derived from an EMBL/GenBank/DDBJ whole genome shotgun (WGS) entry which is preliminary data.</text>
</comment>
<evidence type="ECO:0000256" key="3">
    <source>
        <dbReference type="ARBA" id="ARBA00022833"/>
    </source>
</evidence>
<feature type="binding site" evidence="5">
    <location>
        <position position="19"/>
    </location>
    <ligand>
        <name>Zn(2+)</name>
        <dbReference type="ChEBI" id="CHEBI:29105"/>
        <note>catalytic</note>
    </ligand>
</feature>
<dbReference type="InterPro" id="IPR032466">
    <property type="entry name" value="Metal_Hydrolase"/>
</dbReference>
<dbReference type="RefSeq" id="WP_182575782.1">
    <property type="nucleotide sequence ID" value="NZ_JACJHY010000038.1"/>
</dbReference>
<evidence type="ECO:0000256" key="5">
    <source>
        <dbReference type="HAMAP-Rule" id="MF_01962"/>
    </source>
</evidence>
<evidence type="ECO:0000259" key="6">
    <source>
        <dbReference type="Pfam" id="PF00962"/>
    </source>
</evidence>
<dbReference type="Gene3D" id="3.20.20.140">
    <property type="entry name" value="Metal-dependent hydrolases"/>
    <property type="match status" value="1"/>
</dbReference>
<feature type="active site" description="Proton donor" evidence="5">
    <location>
        <position position="200"/>
    </location>
</feature>
<feature type="binding site" evidence="5">
    <location>
        <position position="197"/>
    </location>
    <ligand>
        <name>Zn(2+)</name>
        <dbReference type="ChEBI" id="CHEBI:29105"/>
        <note>catalytic</note>
    </ligand>
</feature>
<dbReference type="InterPro" id="IPR006330">
    <property type="entry name" value="Ado/ade_deaminase"/>
</dbReference>
<sequence length="340" mass="37930">MEGLYAFIDGLPKAELHMHLEGSLEPEMVMELARRNSVDVPWASADELRSAYSYTDLDSFLAVFWGGCRVLRHEQDFYEMAMAYFKRARQQNVLHAEVFIGLQSFIPLGVEMASILDGITRARIDAEKEVGITSRLMVNIHRHRPESAAFDLLSQVAPWWDQIAAFGLAGPEMGNPPSRFARFFGACRESGFRVVAHAGEEGPSSYVRETVSLLNADRVDHGNACIDDMELVQEIALKQIPLTLCPFSNLKLNVVNSLRDHPLKRLMNHGVKVTINSDDPSLFGGYINENFKACCDELELSKDQVVEIARNSFTASFLSEAEKHRYLGILDGYVAGGTAV</sequence>
<evidence type="ECO:0000313" key="7">
    <source>
        <dbReference type="EMBL" id="MBA9023712.1"/>
    </source>
</evidence>
<feature type="site" description="Important for catalytic activity" evidence="5">
    <location>
        <position position="221"/>
    </location>
</feature>
<feature type="binding site" evidence="5">
    <location>
        <position position="17"/>
    </location>
    <ligand>
        <name>Zn(2+)</name>
        <dbReference type="ChEBI" id="CHEBI:29105"/>
        <note>catalytic</note>
    </ligand>
</feature>
<keyword evidence="3 5" id="KW-0862">Zinc</keyword>
<dbReference type="PANTHER" id="PTHR43114:SF6">
    <property type="entry name" value="ADENINE DEAMINASE"/>
    <property type="match status" value="1"/>
</dbReference>
<dbReference type="EMBL" id="JACJHZ010000038">
    <property type="protein sequence ID" value="MBA9023712.1"/>
    <property type="molecule type" value="Genomic_DNA"/>
</dbReference>
<dbReference type="NCBIfam" id="NF006850">
    <property type="entry name" value="PRK09358.1-6"/>
    <property type="match status" value="1"/>
</dbReference>
<dbReference type="SUPFAM" id="SSF51556">
    <property type="entry name" value="Metallo-dependent hydrolases"/>
    <property type="match status" value="1"/>
</dbReference>
<dbReference type="Pfam" id="PF00962">
    <property type="entry name" value="A_deaminase"/>
    <property type="match status" value="1"/>
</dbReference>
<feature type="binding site" evidence="5">
    <location>
        <position position="278"/>
    </location>
    <ligand>
        <name>Zn(2+)</name>
        <dbReference type="ChEBI" id="CHEBI:29105"/>
        <note>catalytic</note>
    </ligand>
</feature>
<feature type="domain" description="Adenosine deaminase" evidence="6">
    <location>
        <begin position="12"/>
        <end position="327"/>
    </location>
</feature>
<evidence type="ECO:0000256" key="1">
    <source>
        <dbReference type="ARBA" id="ARBA00022723"/>
    </source>
</evidence>
<feature type="binding site" evidence="5">
    <location>
        <position position="279"/>
    </location>
    <ligand>
        <name>substrate</name>
    </ligand>
</feature>
<dbReference type="EC" id="3.5.4.2" evidence="5"/>
<keyword evidence="2 5" id="KW-0378">Hydrolase</keyword>
<evidence type="ECO:0000256" key="2">
    <source>
        <dbReference type="ARBA" id="ARBA00022801"/>
    </source>
</evidence>
<dbReference type="HAMAP" id="MF_01962">
    <property type="entry name" value="Adenine_deaminase"/>
    <property type="match status" value="1"/>
</dbReference>
<comment type="function">
    <text evidence="5">Catalyzes the hydrolytic deamination of adenine to hypoxanthine. Plays an important role in the purine salvage pathway and in nitrogen catabolism.</text>
</comment>
<dbReference type="PANTHER" id="PTHR43114">
    <property type="entry name" value="ADENINE DEAMINASE"/>
    <property type="match status" value="1"/>
</dbReference>
<dbReference type="InterPro" id="IPR001365">
    <property type="entry name" value="A_deaminase_dom"/>
</dbReference>
<comment type="similarity">
    <text evidence="5">Belongs to the metallo-dependent hydrolases superfamily. Adenosine and AMP deaminases family. Adenine deaminase type 2 subfamily.</text>
</comment>
<evidence type="ECO:0000313" key="8">
    <source>
        <dbReference type="Proteomes" id="UP000587524"/>
    </source>
</evidence>
<protein>
    <recommendedName>
        <fullName evidence="5">Adenine deaminase</fullName>
        <shortName evidence="5">ADE</shortName>
        <ecNumber evidence="5">3.5.4.2</ecNumber>
    </recommendedName>
    <alternativeName>
        <fullName evidence="5">Adenine aminohydrolase</fullName>
        <shortName evidence="5">AAH</shortName>
    </alternativeName>
</protein>
<dbReference type="GO" id="GO:0016787">
    <property type="term" value="F:hydrolase activity"/>
    <property type="evidence" value="ECO:0007669"/>
    <property type="project" value="UniProtKB-KW"/>
</dbReference>
<proteinExistence type="inferred from homology"/>
<keyword evidence="8" id="KW-1185">Reference proteome</keyword>
<gene>
    <name evidence="7" type="ORF">HNQ97_005740</name>
</gene>
<organism evidence="7 8">
    <name type="scientific">Aminobacter ciceronei</name>
    <dbReference type="NCBI Taxonomy" id="150723"/>
    <lineage>
        <taxon>Bacteria</taxon>
        <taxon>Pseudomonadati</taxon>
        <taxon>Pseudomonadota</taxon>
        <taxon>Alphaproteobacteria</taxon>
        <taxon>Hyphomicrobiales</taxon>
        <taxon>Phyllobacteriaceae</taxon>
        <taxon>Aminobacter</taxon>
    </lineage>
</organism>
<reference evidence="7 8" key="1">
    <citation type="submission" date="2020-08" db="EMBL/GenBank/DDBJ databases">
        <title>Genomic Encyclopedia of Type Strains, Phase IV (KMG-IV): sequencing the most valuable type-strain genomes for metagenomic binning, comparative biology and taxonomic classification.</title>
        <authorList>
            <person name="Goeker M."/>
        </authorList>
    </citation>
    <scope>NUCLEOTIDE SEQUENCE [LARGE SCALE GENOMIC DNA]</scope>
    <source>
        <strain evidence="7 8">DSM 17455</strain>
    </source>
</reference>
<dbReference type="InterPro" id="IPR028892">
    <property type="entry name" value="ADE"/>
</dbReference>
<comment type="cofactor">
    <cofactor evidence="5">
        <name>Zn(2+)</name>
        <dbReference type="ChEBI" id="CHEBI:29105"/>
    </cofactor>
    <text evidence="5">Binds 1 zinc ion per subunit.</text>
</comment>
<keyword evidence="4 5" id="KW-0546">Nucleotide metabolism</keyword>
<evidence type="ECO:0000256" key="4">
    <source>
        <dbReference type="ARBA" id="ARBA00023080"/>
    </source>
</evidence>